<evidence type="ECO:0000313" key="1">
    <source>
        <dbReference type="EMBL" id="SLN18245.1"/>
    </source>
</evidence>
<dbReference type="RefSeq" id="WP_085877290.1">
    <property type="nucleotide sequence ID" value="NZ_FWFZ01000001.1"/>
</dbReference>
<gene>
    <name evidence="1" type="ORF">ROA7023_00384</name>
</gene>
<dbReference type="AlphaFoldDB" id="A0A1Y5RMG2"/>
<dbReference type="OrthoDB" id="8479024at2"/>
<reference evidence="1 2" key="1">
    <citation type="submission" date="2017-03" db="EMBL/GenBank/DDBJ databases">
        <authorList>
            <person name="Afonso C.L."/>
            <person name="Miller P.J."/>
            <person name="Scott M.A."/>
            <person name="Spackman E."/>
            <person name="Goraichik I."/>
            <person name="Dimitrov K.M."/>
            <person name="Suarez D.L."/>
            <person name="Swayne D.E."/>
        </authorList>
    </citation>
    <scope>NUCLEOTIDE SEQUENCE [LARGE SCALE GENOMIC DNA]</scope>
    <source>
        <strain evidence="1 2">CECT 7023</strain>
    </source>
</reference>
<sequence length="156" mass="16386">MRTIIFVLVLLAVAGLAYIRLAPSDPERWHVDPSASSAPGRGGWKVAPEGGNQAAPVWAADPAEVLAAVDAVAMATPRTTRLAGSVADGRISYVTRTRIMGFPDYTTVTARSAPGGATLTMLARQRFGSDDLGVNRARLEGWLAALSDRLDQAGPT</sequence>
<keyword evidence="2" id="KW-1185">Reference proteome</keyword>
<evidence type="ECO:0000313" key="2">
    <source>
        <dbReference type="Proteomes" id="UP000193900"/>
    </source>
</evidence>
<organism evidence="1 2">
    <name type="scientific">Roseisalinus antarcticus</name>
    <dbReference type="NCBI Taxonomy" id="254357"/>
    <lineage>
        <taxon>Bacteria</taxon>
        <taxon>Pseudomonadati</taxon>
        <taxon>Pseudomonadota</taxon>
        <taxon>Alphaproteobacteria</taxon>
        <taxon>Rhodobacterales</taxon>
        <taxon>Roseobacteraceae</taxon>
        <taxon>Roseisalinus</taxon>
    </lineage>
</organism>
<dbReference type="Pfam" id="PF07386">
    <property type="entry name" value="DUF1499"/>
    <property type="match status" value="1"/>
</dbReference>
<evidence type="ECO:0008006" key="3">
    <source>
        <dbReference type="Google" id="ProtNLM"/>
    </source>
</evidence>
<name>A0A1Y5RMG2_9RHOB</name>
<proteinExistence type="predicted"/>
<dbReference type="EMBL" id="FWFZ01000001">
    <property type="protein sequence ID" value="SLN18245.1"/>
    <property type="molecule type" value="Genomic_DNA"/>
</dbReference>
<dbReference type="Proteomes" id="UP000193900">
    <property type="component" value="Unassembled WGS sequence"/>
</dbReference>
<protein>
    <recommendedName>
        <fullName evidence="3">DUF1499 domain-containing protein</fullName>
    </recommendedName>
</protein>
<dbReference type="InterPro" id="IPR010865">
    <property type="entry name" value="DUF1499"/>
</dbReference>
<accession>A0A1Y5RMG2</accession>